<dbReference type="STRING" id="695939.SAMN00790413_06584"/>
<evidence type="ECO:0000313" key="2">
    <source>
        <dbReference type="Proteomes" id="UP000192582"/>
    </source>
</evidence>
<sequence>MSADGRFLLANGNTPSPVWELSTRKRLPPPQWLNTSTGVRNVAWLGPNPASASSLGAVALTPAGKQVAAYSLRRCS</sequence>
<evidence type="ECO:0000313" key="1">
    <source>
        <dbReference type="EMBL" id="SMB78277.1"/>
    </source>
</evidence>
<dbReference type="EMBL" id="FWWU01000002">
    <property type="protein sequence ID" value="SMB78277.1"/>
    <property type="molecule type" value="Genomic_DNA"/>
</dbReference>
<keyword evidence="2" id="KW-1185">Reference proteome</keyword>
<dbReference type="AlphaFoldDB" id="A0A1W1UB25"/>
<dbReference type="Proteomes" id="UP000192582">
    <property type="component" value="Unassembled WGS sequence"/>
</dbReference>
<name>A0A1W1UB25_9DEIO</name>
<gene>
    <name evidence="1" type="ORF">SAMN00790413_06584</name>
</gene>
<reference evidence="1 2" key="1">
    <citation type="submission" date="2017-04" db="EMBL/GenBank/DDBJ databases">
        <authorList>
            <person name="Afonso C.L."/>
            <person name="Miller P.J."/>
            <person name="Scott M.A."/>
            <person name="Spackman E."/>
            <person name="Goraichik I."/>
            <person name="Dimitrov K.M."/>
            <person name="Suarez D.L."/>
            <person name="Swayne D.E."/>
        </authorList>
    </citation>
    <scope>NUCLEOTIDE SEQUENCE [LARGE SCALE GENOMIC DNA]</scope>
    <source>
        <strain evidence="1 2">KR-140</strain>
    </source>
</reference>
<proteinExistence type="predicted"/>
<protein>
    <submittedName>
        <fullName evidence="1">Uncharacterized protein</fullName>
    </submittedName>
</protein>
<organism evidence="1 2">
    <name type="scientific">Deinococcus hopiensis KR-140</name>
    <dbReference type="NCBI Taxonomy" id="695939"/>
    <lineage>
        <taxon>Bacteria</taxon>
        <taxon>Thermotogati</taxon>
        <taxon>Deinococcota</taxon>
        <taxon>Deinococci</taxon>
        <taxon>Deinococcales</taxon>
        <taxon>Deinococcaceae</taxon>
        <taxon>Deinococcus</taxon>
    </lineage>
</organism>
<dbReference type="RefSeq" id="WP_084045168.1">
    <property type="nucleotide sequence ID" value="NZ_FWWU01000002.1"/>
</dbReference>
<accession>A0A1W1UB25</accession>